<accession>A0A5N4WH82</accession>
<name>A0A5N4WH82_9GAMM</name>
<feature type="chain" id="PRO_5024309498" evidence="2">
    <location>
        <begin position="22"/>
        <end position="206"/>
    </location>
</feature>
<evidence type="ECO:0000313" key="4">
    <source>
        <dbReference type="Proteomes" id="UP000325788"/>
    </source>
</evidence>
<feature type="signal peptide" evidence="2">
    <location>
        <begin position="1"/>
        <end position="21"/>
    </location>
</feature>
<feature type="compositionally biased region" description="Low complexity" evidence="1">
    <location>
        <begin position="187"/>
        <end position="200"/>
    </location>
</feature>
<protein>
    <submittedName>
        <fullName evidence="3">Uncharacterized protein</fullName>
    </submittedName>
</protein>
<evidence type="ECO:0000256" key="2">
    <source>
        <dbReference type="SAM" id="SignalP"/>
    </source>
</evidence>
<reference evidence="3 4" key="1">
    <citation type="submission" date="2019-09" db="EMBL/GenBank/DDBJ databases">
        <title>Draft genome sequence of Acinetobacter tandoii W4-4-4 isolated from environmental water sample.</title>
        <authorList>
            <person name="Wee S.K."/>
            <person name="Yan B."/>
            <person name="Mustaffa S.B."/>
            <person name="Yap E.P.H."/>
        </authorList>
    </citation>
    <scope>NUCLEOTIDE SEQUENCE [LARGE SCALE GENOMIC DNA]</scope>
    <source>
        <strain evidence="3 4">W4-4-4</strain>
    </source>
</reference>
<dbReference type="EMBL" id="VXLD01000004">
    <property type="protein sequence ID" value="KAB1855690.1"/>
    <property type="molecule type" value="Genomic_DNA"/>
</dbReference>
<evidence type="ECO:0000256" key="1">
    <source>
        <dbReference type="SAM" id="MobiDB-lite"/>
    </source>
</evidence>
<sequence length="206" mass="22761">MNLTKKIVLATCGILSVGALTACQSTPEPQEHSHHHMDGRYADRLMPEQRAEHDQMRAEHKAMFKQMRQACDGKAAGQTVQIKAGTQTIDGQCHMVFQPDHKRGHGMHMGQPPMQGDEGMMRPQRGEKLTDAQRQQMVQQFDQRLREKQAFQQAVETACNGQADGKVVQIKAGEQTLSGKCSVRFFPNQPQPNAAPTANIAPPPAA</sequence>
<gene>
    <name evidence="3" type="ORF">F4W09_07740</name>
</gene>
<organism evidence="3 4">
    <name type="scientific">Acinetobacter tandoii</name>
    <dbReference type="NCBI Taxonomy" id="202954"/>
    <lineage>
        <taxon>Bacteria</taxon>
        <taxon>Pseudomonadati</taxon>
        <taxon>Pseudomonadota</taxon>
        <taxon>Gammaproteobacteria</taxon>
        <taxon>Moraxellales</taxon>
        <taxon>Moraxellaceae</taxon>
        <taxon>Acinetobacter</taxon>
    </lineage>
</organism>
<feature type="region of interest" description="Disordered" evidence="1">
    <location>
        <begin position="187"/>
        <end position="206"/>
    </location>
</feature>
<keyword evidence="2" id="KW-0732">Signal</keyword>
<comment type="caution">
    <text evidence="3">The sequence shown here is derived from an EMBL/GenBank/DDBJ whole genome shotgun (WGS) entry which is preliminary data.</text>
</comment>
<dbReference type="Proteomes" id="UP000325788">
    <property type="component" value="Unassembled WGS sequence"/>
</dbReference>
<proteinExistence type="predicted"/>
<dbReference type="AlphaFoldDB" id="A0A5N4WH82"/>
<evidence type="ECO:0000313" key="3">
    <source>
        <dbReference type="EMBL" id="KAB1855690.1"/>
    </source>
</evidence>
<dbReference type="PROSITE" id="PS51257">
    <property type="entry name" value="PROKAR_LIPOPROTEIN"/>
    <property type="match status" value="1"/>
</dbReference>
<dbReference type="RefSeq" id="WP_104441111.1">
    <property type="nucleotide sequence ID" value="NZ_VXLD01000004.1"/>
</dbReference>